<name>A0ABM2A4N0_AEDAL</name>
<evidence type="ECO:0000259" key="3">
    <source>
        <dbReference type="PROSITE" id="PS50240"/>
    </source>
</evidence>
<proteinExistence type="inferred from homology"/>
<dbReference type="GeneID" id="109403416"/>
<dbReference type="InterPro" id="IPR001254">
    <property type="entry name" value="Trypsin_dom"/>
</dbReference>
<evidence type="ECO:0000256" key="1">
    <source>
        <dbReference type="ARBA" id="ARBA00024195"/>
    </source>
</evidence>
<keyword evidence="5" id="KW-1185">Reference proteome</keyword>
<feature type="domain" description="Peptidase S1" evidence="3">
    <location>
        <begin position="119"/>
        <end position="373"/>
    </location>
</feature>
<dbReference type="SUPFAM" id="SSF50494">
    <property type="entry name" value="Trypsin-like serine proteases"/>
    <property type="match status" value="1"/>
</dbReference>
<feature type="chain" id="PRO_5045076281" description="Peptidase S1 domain-containing protein" evidence="2">
    <location>
        <begin position="36"/>
        <end position="379"/>
    </location>
</feature>
<accession>A0ABM2A4N0</accession>
<dbReference type="InterPro" id="IPR001314">
    <property type="entry name" value="Peptidase_S1A"/>
</dbReference>
<dbReference type="Proteomes" id="UP000069940">
    <property type="component" value="Unassembled WGS sequence"/>
</dbReference>
<reference evidence="5" key="1">
    <citation type="journal article" date="2015" name="Proc. Natl. Acad. Sci. U.S.A.">
        <title>Genome sequence of the Asian Tiger mosquito, Aedes albopictus, reveals insights into its biology, genetics, and evolution.</title>
        <authorList>
            <person name="Chen X.G."/>
            <person name="Jiang X."/>
            <person name="Gu J."/>
            <person name="Xu M."/>
            <person name="Wu Y."/>
            <person name="Deng Y."/>
            <person name="Zhang C."/>
            <person name="Bonizzoni M."/>
            <person name="Dermauw W."/>
            <person name="Vontas J."/>
            <person name="Armbruster P."/>
            <person name="Huang X."/>
            <person name="Yang Y."/>
            <person name="Zhang H."/>
            <person name="He W."/>
            <person name="Peng H."/>
            <person name="Liu Y."/>
            <person name="Wu K."/>
            <person name="Chen J."/>
            <person name="Lirakis M."/>
            <person name="Topalis P."/>
            <person name="Van Leeuwen T."/>
            <person name="Hall A.B."/>
            <person name="Jiang X."/>
            <person name="Thorpe C."/>
            <person name="Mueller R.L."/>
            <person name="Sun C."/>
            <person name="Waterhouse R.M."/>
            <person name="Yan G."/>
            <person name="Tu Z.J."/>
            <person name="Fang X."/>
            <person name="James A.A."/>
        </authorList>
    </citation>
    <scope>NUCLEOTIDE SEQUENCE [LARGE SCALE GENOMIC DNA]</scope>
    <source>
        <strain evidence="5">Foshan</strain>
    </source>
</reference>
<reference evidence="4" key="2">
    <citation type="submission" date="2025-05" db="UniProtKB">
        <authorList>
            <consortium name="EnsemblMetazoa"/>
        </authorList>
    </citation>
    <scope>IDENTIFICATION</scope>
    <source>
        <strain evidence="4">Foshan</strain>
    </source>
</reference>
<organism evidence="4 5">
    <name type="scientific">Aedes albopictus</name>
    <name type="common">Asian tiger mosquito</name>
    <name type="synonym">Stegomyia albopicta</name>
    <dbReference type="NCBI Taxonomy" id="7160"/>
    <lineage>
        <taxon>Eukaryota</taxon>
        <taxon>Metazoa</taxon>
        <taxon>Ecdysozoa</taxon>
        <taxon>Arthropoda</taxon>
        <taxon>Hexapoda</taxon>
        <taxon>Insecta</taxon>
        <taxon>Pterygota</taxon>
        <taxon>Neoptera</taxon>
        <taxon>Endopterygota</taxon>
        <taxon>Diptera</taxon>
        <taxon>Nematocera</taxon>
        <taxon>Culicoidea</taxon>
        <taxon>Culicidae</taxon>
        <taxon>Culicinae</taxon>
        <taxon>Aedini</taxon>
        <taxon>Aedes</taxon>
        <taxon>Stegomyia</taxon>
    </lineage>
</organism>
<evidence type="ECO:0000256" key="2">
    <source>
        <dbReference type="SAM" id="SignalP"/>
    </source>
</evidence>
<dbReference type="InterPro" id="IPR043504">
    <property type="entry name" value="Peptidase_S1_PA_chymotrypsin"/>
</dbReference>
<dbReference type="PANTHER" id="PTHR24258">
    <property type="entry name" value="SERINE PROTEASE-RELATED"/>
    <property type="match status" value="1"/>
</dbReference>
<dbReference type="EnsemblMetazoa" id="AALFPA23_024421.R36397">
    <property type="protein sequence ID" value="AALFPA23_024421.P36397"/>
    <property type="gene ID" value="AALFPA23_024421"/>
</dbReference>
<dbReference type="Pfam" id="PF00089">
    <property type="entry name" value="Trypsin"/>
    <property type="match status" value="1"/>
</dbReference>
<evidence type="ECO:0000313" key="5">
    <source>
        <dbReference type="Proteomes" id="UP000069940"/>
    </source>
</evidence>
<dbReference type="PROSITE" id="PS50240">
    <property type="entry name" value="TRYPSIN_DOM"/>
    <property type="match status" value="1"/>
</dbReference>
<evidence type="ECO:0000313" key="4">
    <source>
        <dbReference type="EnsemblMetazoa" id="AALFPA23_024421.P36397"/>
    </source>
</evidence>
<dbReference type="Gene3D" id="2.40.10.10">
    <property type="entry name" value="Trypsin-like serine proteases"/>
    <property type="match status" value="2"/>
</dbReference>
<comment type="similarity">
    <text evidence="1">Belongs to the peptidase S1 family. CLIP subfamily.</text>
</comment>
<sequence length="379" mass="42300">MILPILISYFTVNMPPRHTFVQVIFLGLCVQLSCSGELQSWKKCNGVCVPLNQCKSLVGSYNLVDIGDDVEVSCHHYLEVCCPSENVIPDRAEKNCDNSAIKTFRDCGRRNEDGIGFRITHAKHNETEFGEFPWVVAVMQVEASQVELVAPSSKLLCGGSLIAPNVVLTAAHCAMNRNAETLIIRAGEWDIATKNEVIPYQEQRVERIILHPNFDQELLFSDLALLVLEENFVADEHIQLICLPPQNKAFYDDSCFTTGWGKVDFSAQSHQTILKRIEVPIVPRQQCETHLRTTHLGPKFRLHDSYICAGGLEGVDSCTGDGGSPLMCPVPGFKNKYYQAGIVAWGIGCGQKDIPGVYVRVSLYTDWIREEIRKLGEVK</sequence>
<dbReference type="RefSeq" id="XP_019531788.3">
    <property type="nucleotide sequence ID" value="XM_019676243.3"/>
</dbReference>
<protein>
    <recommendedName>
        <fullName evidence="3">Peptidase S1 domain-containing protein</fullName>
    </recommendedName>
</protein>
<dbReference type="PANTHER" id="PTHR24258:SF129">
    <property type="entry name" value="LP15124P-RELATED"/>
    <property type="match status" value="1"/>
</dbReference>
<dbReference type="SMART" id="SM00020">
    <property type="entry name" value="Tryp_SPc"/>
    <property type="match status" value="1"/>
</dbReference>
<dbReference type="PRINTS" id="PR00722">
    <property type="entry name" value="CHYMOTRYPSIN"/>
</dbReference>
<feature type="signal peptide" evidence="2">
    <location>
        <begin position="1"/>
        <end position="35"/>
    </location>
</feature>
<dbReference type="InterPro" id="IPR009003">
    <property type="entry name" value="Peptidase_S1_PA"/>
</dbReference>
<dbReference type="InterPro" id="IPR018114">
    <property type="entry name" value="TRYPSIN_HIS"/>
</dbReference>
<dbReference type="CDD" id="cd00190">
    <property type="entry name" value="Tryp_SPc"/>
    <property type="match status" value="1"/>
</dbReference>
<keyword evidence="2" id="KW-0732">Signal</keyword>
<dbReference type="PROSITE" id="PS00134">
    <property type="entry name" value="TRYPSIN_HIS"/>
    <property type="match status" value="1"/>
</dbReference>